<dbReference type="GO" id="GO:0015483">
    <property type="term" value="F:long-chain fatty acid transporting porin activity"/>
    <property type="evidence" value="ECO:0007669"/>
    <property type="project" value="TreeGrafter"/>
</dbReference>
<keyword evidence="10" id="KW-1185">Reference proteome</keyword>
<proteinExistence type="inferred from homology"/>
<dbReference type="KEGG" id="hoh:Hoch_3553"/>
<evidence type="ECO:0000256" key="6">
    <source>
        <dbReference type="ARBA" id="ARBA00023136"/>
    </source>
</evidence>
<evidence type="ECO:0000256" key="3">
    <source>
        <dbReference type="ARBA" id="ARBA00022452"/>
    </source>
</evidence>
<dbReference type="Pfam" id="PF03349">
    <property type="entry name" value="Toluene_X"/>
    <property type="match status" value="1"/>
</dbReference>
<evidence type="ECO:0000313" key="10">
    <source>
        <dbReference type="Proteomes" id="UP000001880"/>
    </source>
</evidence>
<feature type="signal peptide" evidence="8">
    <location>
        <begin position="1"/>
        <end position="24"/>
    </location>
</feature>
<reference evidence="9 10" key="1">
    <citation type="journal article" date="2010" name="Stand. Genomic Sci.">
        <title>Complete genome sequence of Haliangium ochraceum type strain (SMP-2).</title>
        <authorList>
            <consortium name="US DOE Joint Genome Institute (JGI-PGF)"/>
            <person name="Ivanova N."/>
            <person name="Daum C."/>
            <person name="Lang E."/>
            <person name="Abt B."/>
            <person name="Kopitz M."/>
            <person name="Saunders E."/>
            <person name="Lapidus A."/>
            <person name="Lucas S."/>
            <person name="Glavina Del Rio T."/>
            <person name="Nolan M."/>
            <person name="Tice H."/>
            <person name="Copeland A."/>
            <person name="Cheng J.F."/>
            <person name="Chen F."/>
            <person name="Bruce D."/>
            <person name="Goodwin L."/>
            <person name="Pitluck S."/>
            <person name="Mavromatis K."/>
            <person name="Pati A."/>
            <person name="Mikhailova N."/>
            <person name="Chen A."/>
            <person name="Palaniappan K."/>
            <person name="Land M."/>
            <person name="Hauser L."/>
            <person name="Chang Y.J."/>
            <person name="Jeffries C.D."/>
            <person name="Detter J.C."/>
            <person name="Brettin T."/>
            <person name="Rohde M."/>
            <person name="Goker M."/>
            <person name="Bristow J."/>
            <person name="Markowitz V."/>
            <person name="Eisen J.A."/>
            <person name="Hugenholtz P."/>
            <person name="Kyrpides N.C."/>
            <person name="Klenk H.P."/>
        </authorList>
    </citation>
    <scope>NUCLEOTIDE SEQUENCE [LARGE SCALE GENOMIC DNA]</scope>
    <source>
        <strain evidence="10">DSM 14365 / CIP 107738 / JCM 11303 / AJ 13395 / SMP-2</strain>
    </source>
</reference>
<comment type="subcellular location">
    <subcellularLocation>
        <location evidence="1">Cell outer membrane</location>
        <topology evidence="1">Multi-pass membrane protein</topology>
    </subcellularLocation>
</comment>
<evidence type="ECO:0000256" key="2">
    <source>
        <dbReference type="ARBA" id="ARBA00008163"/>
    </source>
</evidence>
<name>D0LWC3_HALO1</name>
<evidence type="ECO:0000256" key="8">
    <source>
        <dbReference type="SAM" id="SignalP"/>
    </source>
</evidence>
<keyword evidence="6" id="KW-0472">Membrane</keyword>
<dbReference type="PANTHER" id="PTHR35093:SF8">
    <property type="entry name" value="OUTER MEMBRANE PROTEIN NMB0088-RELATED"/>
    <property type="match status" value="1"/>
</dbReference>
<organism evidence="9 10">
    <name type="scientific">Haliangium ochraceum (strain DSM 14365 / JCM 11303 / SMP-2)</name>
    <dbReference type="NCBI Taxonomy" id="502025"/>
    <lineage>
        <taxon>Bacteria</taxon>
        <taxon>Pseudomonadati</taxon>
        <taxon>Myxococcota</taxon>
        <taxon>Polyangia</taxon>
        <taxon>Haliangiales</taxon>
        <taxon>Kofleriaceae</taxon>
        <taxon>Haliangium</taxon>
    </lineage>
</organism>
<dbReference type="SUPFAM" id="SSF56935">
    <property type="entry name" value="Porins"/>
    <property type="match status" value="1"/>
</dbReference>
<keyword evidence="7" id="KW-0998">Cell outer membrane</keyword>
<protein>
    <submittedName>
        <fullName evidence="9">Membrane protein involved in aromatic hydrocarbon degradation</fullName>
    </submittedName>
</protein>
<keyword evidence="4" id="KW-0812">Transmembrane</keyword>
<dbReference type="InterPro" id="IPR005017">
    <property type="entry name" value="OMPP1/FadL/TodX"/>
</dbReference>
<dbReference type="Gene3D" id="2.40.160.60">
    <property type="entry name" value="Outer membrane protein transport protein (OMPP1/FadL/TodX)"/>
    <property type="match status" value="1"/>
</dbReference>
<keyword evidence="3" id="KW-1134">Transmembrane beta strand</keyword>
<dbReference type="EMBL" id="CP001804">
    <property type="protein sequence ID" value="ACY16055.1"/>
    <property type="molecule type" value="Genomic_DNA"/>
</dbReference>
<dbReference type="HOGENOM" id="CLU_553105_0_0_7"/>
<dbReference type="GO" id="GO:0009279">
    <property type="term" value="C:cell outer membrane"/>
    <property type="evidence" value="ECO:0007669"/>
    <property type="project" value="UniProtKB-SubCell"/>
</dbReference>
<feature type="chain" id="PRO_5003010971" evidence="8">
    <location>
        <begin position="25"/>
        <end position="461"/>
    </location>
</feature>
<dbReference type="PANTHER" id="PTHR35093">
    <property type="entry name" value="OUTER MEMBRANE PROTEIN NMB0088-RELATED"/>
    <property type="match status" value="1"/>
</dbReference>
<comment type="similarity">
    <text evidence="2">Belongs to the OmpP1/FadL family.</text>
</comment>
<gene>
    <name evidence="9" type="ordered locus">Hoch_3553</name>
</gene>
<evidence type="ECO:0000256" key="5">
    <source>
        <dbReference type="ARBA" id="ARBA00022729"/>
    </source>
</evidence>
<dbReference type="eggNOG" id="COG2067">
    <property type="taxonomic scope" value="Bacteria"/>
</dbReference>
<sequence>MSRHYIAIAALAACLIVIEASAHAGGLQLATRGVRPTARGGAFIAGAEGLSSFGFNPAGVAKLAREERPYSALLDFGFVHQSAEYTRIDSGGNPQAPVSNEAPGLPIPTIAGSMQLGDDAALALGIYAPYAGLGKYPEAGPQRYSLVDLSQSLLVISELALGYNLLDDRLRLGVGLQNMVFSMDSTVAFSACPGETICAPEDPEFDAVGRVSQLSLFNPSAVAGVQFDIIDQVRVGAALQLPFFIGGSGQIQTRLPSSGFFEGAEVRGDVAEVSFTLPAALRFGVELTPLPRWAIELAVQREFWSQHDAFVIQPKGVRIEDAAGVGTYEVGELRIPRNFEDTWAVNLGVEGQPLEALPLSVLAGYSFETAAAPDSYLSVLTVDGAKHMLAAGAGYQLGAWKIDAALAYAAVGDREVTPDEGRSPQLNPIRDESDEPLEVYVNWGEYSSFWLVVGAGLSRSF</sequence>
<evidence type="ECO:0000256" key="4">
    <source>
        <dbReference type="ARBA" id="ARBA00022692"/>
    </source>
</evidence>
<keyword evidence="5 8" id="KW-0732">Signal</keyword>
<dbReference type="STRING" id="502025.Hoch_3553"/>
<evidence type="ECO:0000256" key="7">
    <source>
        <dbReference type="ARBA" id="ARBA00023237"/>
    </source>
</evidence>
<evidence type="ECO:0000256" key="1">
    <source>
        <dbReference type="ARBA" id="ARBA00004571"/>
    </source>
</evidence>
<accession>D0LWC3</accession>
<evidence type="ECO:0000313" key="9">
    <source>
        <dbReference type="EMBL" id="ACY16055.1"/>
    </source>
</evidence>
<dbReference type="RefSeq" id="WP_012828654.1">
    <property type="nucleotide sequence ID" value="NC_013440.1"/>
</dbReference>
<dbReference type="Proteomes" id="UP000001880">
    <property type="component" value="Chromosome"/>
</dbReference>
<dbReference type="AlphaFoldDB" id="D0LWC3"/>